<dbReference type="WBParaSite" id="SBAD_0001040801-mRNA-1">
    <property type="protein sequence ID" value="SBAD_0001040801-mRNA-1"/>
    <property type="gene ID" value="SBAD_0001040801"/>
</dbReference>
<dbReference type="Proteomes" id="UP000270296">
    <property type="component" value="Unassembled WGS sequence"/>
</dbReference>
<reference evidence="6 7" key="2">
    <citation type="submission" date="2018-11" db="EMBL/GenBank/DDBJ databases">
        <authorList>
            <consortium name="Pathogen Informatics"/>
        </authorList>
    </citation>
    <scope>NUCLEOTIDE SEQUENCE [LARGE SCALE GENOMIC DNA]</scope>
</reference>
<dbReference type="GO" id="GO:0008374">
    <property type="term" value="F:O-acyltransferase activity"/>
    <property type="evidence" value="ECO:0007669"/>
    <property type="project" value="InterPro"/>
</dbReference>
<dbReference type="PANTHER" id="PTHR10408">
    <property type="entry name" value="STEROL O-ACYLTRANSFERASE"/>
    <property type="match status" value="1"/>
</dbReference>
<dbReference type="EMBL" id="UZAM01013532">
    <property type="protein sequence ID" value="VDP28477.1"/>
    <property type="molecule type" value="Genomic_DNA"/>
</dbReference>
<reference evidence="8" key="1">
    <citation type="submission" date="2016-06" db="UniProtKB">
        <authorList>
            <consortium name="WormBaseParasite"/>
        </authorList>
    </citation>
    <scope>IDENTIFICATION</scope>
</reference>
<sequence length="252" mass="29789">MASTFDRKIGYFLQHYENGEVPNGSIPNSLLEEKEHRPRSLEWKEKRFVVRNSLLTDISKLPHFRIVCNIFWAGLLLIAVNSIVHDCLEPGSLRLNLELFRWCFGKMPYVITIWLLMFMSTIVVFFPCYNYWAHQCYTSKHIDIAFLVAYILHIVLMLVLPLKYIFHYDLPSASSMVVSCEQVRLIMKVHAFVRENIPRTLKYKAKMLHKEDGMNDDDNDMNVIACPDFQRFLYFLFAPTLIYRDEYPRFVA</sequence>
<evidence type="ECO:0000313" key="7">
    <source>
        <dbReference type="Proteomes" id="UP000270296"/>
    </source>
</evidence>
<dbReference type="AlphaFoldDB" id="A0A183J2F4"/>
<evidence type="ECO:0000313" key="8">
    <source>
        <dbReference type="WBParaSite" id="SBAD_0001040801-mRNA-1"/>
    </source>
</evidence>
<proteinExistence type="predicted"/>
<keyword evidence="4" id="KW-0012">Acyltransferase</keyword>
<keyword evidence="3" id="KW-0256">Endoplasmic reticulum</keyword>
<dbReference type="PANTHER" id="PTHR10408:SF8">
    <property type="entry name" value="O-ACYLTRANSFERASE"/>
    <property type="match status" value="1"/>
</dbReference>
<accession>A0A183J2F4</accession>
<keyword evidence="7" id="KW-1185">Reference proteome</keyword>
<name>A0A183J2F4_9BILA</name>
<comment type="subcellular location">
    <subcellularLocation>
        <location evidence="1">Endoplasmic reticulum membrane</location>
        <topology evidence="1">Multi-pass membrane protein</topology>
    </subcellularLocation>
</comment>
<keyword evidence="2" id="KW-0808">Transferase</keyword>
<gene>
    <name evidence="6" type="ORF">SBAD_LOCUS10052</name>
</gene>
<feature type="transmembrane region" description="Helical" evidence="5">
    <location>
        <begin position="144"/>
        <end position="166"/>
    </location>
</feature>
<feature type="transmembrane region" description="Helical" evidence="5">
    <location>
        <begin position="70"/>
        <end position="88"/>
    </location>
</feature>
<dbReference type="InterPro" id="IPR014371">
    <property type="entry name" value="Oat_ACAT_DAG_ARE"/>
</dbReference>
<feature type="transmembrane region" description="Helical" evidence="5">
    <location>
        <begin position="109"/>
        <end position="132"/>
    </location>
</feature>
<evidence type="ECO:0000256" key="4">
    <source>
        <dbReference type="ARBA" id="ARBA00023315"/>
    </source>
</evidence>
<evidence type="ECO:0000256" key="2">
    <source>
        <dbReference type="ARBA" id="ARBA00022679"/>
    </source>
</evidence>
<protein>
    <submittedName>
        <fullName evidence="8">Protein S-acyltransferase</fullName>
    </submittedName>
</protein>
<evidence type="ECO:0000256" key="1">
    <source>
        <dbReference type="ARBA" id="ARBA00004477"/>
    </source>
</evidence>
<keyword evidence="5" id="KW-1133">Transmembrane helix</keyword>
<evidence type="ECO:0000256" key="3">
    <source>
        <dbReference type="ARBA" id="ARBA00022824"/>
    </source>
</evidence>
<keyword evidence="5" id="KW-0812">Transmembrane</keyword>
<evidence type="ECO:0000313" key="6">
    <source>
        <dbReference type="EMBL" id="VDP28477.1"/>
    </source>
</evidence>
<dbReference type="GO" id="GO:0008203">
    <property type="term" value="P:cholesterol metabolic process"/>
    <property type="evidence" value="ECO:0007669"/>
    <property type="project" value="TreeGrafter"/>
</dbReference>
<keyword evidence="5" id="KW-0472">Membrane</keyword>
<organism evidence="8">
    <name type="scientific">Soboliphyme baturini</name>
    <dbReference type="NCBI Taxonomy" id="241478"/>
    <lineage>
        <taxon>Eukaryota</taxon>
        <taxon>Metazoa</taxon>
        <taxon>Ecdysozoa</taxon>
        <taxon>Nematoda</taxon>
        <taxon>Enoplea</taxon>
        <taxon>Dorylaimia</taxon>
        <taxon>Dioctophymatida</taxon>
        <taxon>Dioctophymatoidea</taxon>
        <taxon>Soboliphymatidae</taxon>
        <taxon>Soboliphyme</taxon>
    </lineage>
</organism>
<evidence type="ECO:0000256" key="5">
    <source>
        <dbReference type="SAM" id="Phobius"/>
    </source>
</evidence>
<dbReference type="GO" id="GO:0005789">
    <property type="term" value="C:endoplasmic reticulum membrane"/>
    <property type="evidence" value="ECO:0007669"/>
    <property type="project" value="UniProtKB-SubCell"/>
</dbReference>
<dbReference type="OrthoDB" id="10039049at2759"/>